<proteinExistence type="predicted"/>
<sequence>MIHADLPGVVVTLDVDSQDLPEYDEDDVDNIPSRTCVKYVEAISRAEFGIAIRFDGEQLTHINDRLLLRVQFDNRSAGGRSFDTRQMRQPTRYTKQGVVSNTNDGRVVQAMMFSELTINEGVPDAGLFGKLGDLGNIRVNVFETVIEQLPPPKKAKKSSRSAKKAKEDSTTDLKAILPLIPDGLVSEKTLKGQALTHQAALGPPKLLEGVSRSSAQPTTREVRKGPPLATYLFKYRSLAALQALHIMPRTPSPVPLEERPVEELSIDEMRELVTRQRAKEASQADRGVKQEIKRERGVDEGDIEVVGHVSKKARMSTAIEVVDLSFDD</sequence>
<dbReference type="EMBL" id="JAVRQU010000006">
    <property type="protein sequence ID" value="KAK5702073.1"/>
    <property type="molecule type" value="Genomic_DNA"/>
</dbReference>
<accession>A0AAN7ZUM9</accession>
<protein>
    <recommendedName>
        <fullName evidence="2">DUF7918 domain-containing protein</fullName>
    </recommendedName>
</protein>
<evidence type="ECO:0000259" key="2">
    <source>
        <dbReference type="Pfam" id="PF25534"/>
    </source>
</evidence>
<feature type="region of interest" description="Disordered" evidence="1">
    <location>
        <begin position="276"/>
        <end position="295"/>
    </location>
</feature>
<organism evidence="3 4">
    <name type="scientific">Elasticomyces elasticus</name>
    <dbReference type="NCBI Taxonomy" id="574655"/>
    <lineage>
        <taxon>Eukaryota</taxon>
        <taxon>Fungi</taxon>
        <taxon>Dikarya</taxon>
        <taxon>Ascomycota</taxon>
        <taxon>Pezizomycotina</taxon>
        <taxon>Dothideomycetes</taxon>
        <taxon>Dothideomycetidae</taxon>
        <taxon>Mycosphaerellales</taxon>
        <taxon>Teratosphaeriaceae</taxon>
        <taxon>Elasticomyces</taxon>
    </lineage>
</organism>
<dbReference type="InterPro" id="IPR057678">
    <property type="entry name" value="DUF7918"/>
</dbReference>
<feature type="domain" description="DUF7918" evidence="2">
    <location>
        <begin position="8"/>
        <end position="250"/>
    </location>
</feature>
<dbReference type="PANTHER" id="PTHR36223:SF1">
    <property type="entry name" value="TRANSCRIPTION ELONGATION FACTOR EAF N-TERMINAL DOMAIN-CONTAINING PROTEIN"/>
    <property type="match status" value="1"/>
</dbReference>
<comment type="caution">
    <text evidence="3">The sequence shown here is derived from an EMBL/GenBank/DDBJ whole genome shotgun (WGS) entry which is preliminary data.</text>
</comment>
<dbReference type="AlphaFoldDB" id="A0AAN7ZUM9"/>
<dbReference type="PANTHER" id="PTHR36223">
    <property type="entry name" value="BETA-LACTAMASE-TYPE TRANSPEPTIDASE FOLD DOMAIN CONTAINING PROTEIN"/>
    <property type="match status" value="1"/>
</dbReference>
<reference evidence="3" key="1">
    <citation type="submission" date="2023-08" db="EMBL/GenBank/DDBJ databases">
        <title>Black Yeasts Isolated from many extreme environments.</title>
        <authorList>
            <person name="Coleine C."/>
            <person name="Stajich J.E."/>
            <person name="Selbmann L."/>
        </authorList>
    </citation>
    <scope>NUCLEOTIDE SEQUENCE</scope>
    <source>
        <strain evidence="3">CCFEE 5810</strain>
    </source>
</reference>
<evidence type="ECO:0000313" key="4">
    <source>
        <dbReference type="Proteomes" id="UP001310594"/>
    </source>
</evidence>
<evidence type="ECO:0000313" key="3">
    <source>
        <dbReference type="EMBL" id="KAK5702073.1"/>
    </source>
</evidence>
<evidence type="ECO:0000256" key="1">
    <source>
        <dbReference type="SAM" id="MobiDB-lite"/>
    </source>
</evidence>
<gene>
    <name evidence="3" type="ORF">LTR97_004893</name>
</gene>
<dbReference type="Pfam" id="PF25534">
    <property type="entry name" value="DUF7918"/>
    <property type="match status" value="1"/>
</dbReference>
<dbReference type="Proteomes" id="UP001310594">
    <property type="component" value="Unassembled WGS sequence"/>
</dbReference>
<name>A0AAN7ZUM9_9PEZI</name>